<feature type="domain" description="O-antigen ligase-related" evidence="6">
    <location>
        <begin position="266"/>
        <end position="406"/>
    </location>
</feature>
<feature type="transmembrane region" description="Helical" evidence="5">
    <location>
        <begin position="146"/>
        <end position="168"/>
    </location>
</feature>
<dbReference type="InterPro" id="IPR051533">
    <property type="entry name" value="WaaL-like"/>
</dbReference>
<feature type="transmembrane region" description="Helical" evidence="5">
    <location>
        <begin position="303"/>
        <end position="323"/>
    </location>
</feature>
<evidence type="ECO:0000313" key="7">
    <source>
        <dbReference type="EMBL" id="GMQ33811.1"/>
    </source>
</evidence>
<dbReference type="GO" id="GO:0016874">
    <property type="term" value="F:ligase activity"/>
    <property type="evidence" value="ECO:0007669"/>
    <property type="project" value="UniProtKB-KW"/>
</dbReference>
<organism evidence="7 8">
    <name type="scientific">Algoriphagus taiwanensis</name>
    <dbReference type="NCBI Taxonomy" id="1445656"/>
    <lineage>
        <taxon>Bacteria</taxon>
        <taxon>Pseudomonadati</taxon>
        <taxon>Bacteroidota</taxon>
        <taxon>Cytophagia</taxon>
        <taxon>Cytophagales</taxon>
        <taxon>Cyclobacteriaceae</taxon>
        <taxon>Algoriphagus</taxon>
    </lineage>
</organism>
<dbReference type="InterPro" id="IPR007016">
    <property type="entry name" value="O-antigen_ligase-rel_domated"/>
</dbReference>
<name>A0ABQ6Q1Q0_9BACT</name>
<dbReference type="PANTHER" id="PTHR37422:SF13">
    <property type="entry name" value="LIPOPOLYSACCHARIDE BIOSYNTHESIS PROTEIN PA4999-RELATED"/>
    <property type="match status" value="1"/>
</dbReference>
<dbReference type="Proteomes" id="UP001307705">
    <property type="component" value="Unassembled WGS sequence"/>
</dbReference>
<feature type="transmembrane region" description="Helical" evidence="5">
    <location>
        <begin position="432"/>
        <end position="450"/>
    </location>
</feature>
<evidence type="ECO:0000256" key="5">
    <source>
        <dbReference type="SAM" id="Phobius"/>
    </source>
</evidence>
<evidence type="ECO:0000256" key="4">
    <source>
        <dbReference type="ARBA" id="ARBA00023136"/>
    </source>
</evidence>
<feature type="transmembrane region" description="Helical" evidence="5">
    <location>
        <begin position="91"/>
        <end position="110"/>
    </location>
</feature>
<dbReference type="PANTHER" id="PTHR37422">
    <property type="entry name" value="TEICHURONIC ACID BIOSYNTHESIS PROTEIN TUAE"/>
    <property type="match status" value="1"/>
</dbReference>
<feature type="transmembrane region" description="Helical" evidence="5">
    <location>
        <begin position="236"/>
        <end position="255"/>
    </location>
</feature>
<keyword evidence="2 5" id="KW-0812">Transmembrane</keyword>
<keyword evidence="8" id="KW-1185">Reference proteome</keyword>
<dbReference type="Pfam" id="PF04932">
    <property type="entry name" value="Wzy_C"/>
    <property type="match status" value="1"/>
</dbReference>
<keyword evidence="3 5" id="KW-1133">Transmembrane helix</keyword>
<protein>
    <submittedName>
        <fullName evidence="7">O-antigen ligase family protein</fullName>
    </submittedName>
</protein>
<evidence type="ECO:0000256" key="3">
    <source>
        <dbReference type="ARBA" id="ARBA00022989"/>
    </source>
</evidence>
<evidence type="ECO:0000313" key="8">
    <source>
        <dbReference type="Proteomes" id="UP001307705"/>
    </source>
</evidence>
<feature type="transmembrane region" description="Helical" evidence="5">
    <location>
        <begin position="43"/>
        <end position="61"/>
    </location>
</feature>
<sequence length="482" mass="53690">MNTTSSFPKKYGAVKLLSGLGVMLLGMFWVLGSLTISKLGMTGALMFLALPIGVALMMYLWSFPKAGIWLSLIMGFLISGISRYINAPWGLSIDIFLTLSLLIVLINKAIRVRWQNANTDIVIFSLVWMGYLVLEIFNPAGNGFEAWFYAMRGIGFYQALAVPIVYLLFREEKDFHTFLNLLILLSLLGTAWGFRQQIFGVDAAEYRWLWDEEHHEEHVLHGVLRVFSFYSDAGQFGASQAMMALLTGILALGPFSLKRRILYWILAIVFFLGFAISGTRGALAVPLFGGLAYLVTTKNFKVLFAGLSAMILVFVILKYTFLFQGVEQVRRMRTALDPNNRSLEVRLENQVTFGRYLADKPFGGGIGTAGFWGARFNPNSLMANTATDSWYVKIWAETGIVGLAIHLSFLGFVLGKGGAVCMGLTDPKRKSYAMAIYASIVGVIFSSYGNQVFGQMPTGMIMNLAIPFLFLIPTWYENNTKK</sequence>
<feature type="transmembrane region" description="Helical" evidence="5">
    <location>
        <begin position="262"/>
        <end position="283"/>
    </location>
</feature>
<feature type="transmembrane region" description="Helical" evidence="5">
    <location>
        <begin position="68"/>
        <end position="85"/>
    </location>
</feature>
<evidence type="ECO:0000259" key="6">
    <source>
        <dbReference type="Pfam" id="PF04932"/>
    </source>
</evidence>
<proteinExistence type="predicted"/>
<comment type="subcellular location">
    <subcellularLocation>
        <location evidence="1">Membrane</location>
        <topology evidence="1">Multi-pass membrane protein</topology>
    </subcellularLocation>
</comment>
<reference evidence="7 8" key="1">
    <citation type="submission" date="2023-08" db="EMBL/GenBank/DDBJ databases">
        <title>Draft genome sequence of Algoriphagus taiwanensis.</title>
        <authorList>
            <person name="Takatani N."/>
            <person name="Hosokawa M."/>
            <person name="Sawabe T."/>
        </authorList>
    </citation>
    <scope>NUCLEOTIDE SEQUENCE [LARGE SCALE GENOMIC DNA]</scope>
    <source>
        <strain evidence="7 8">JCM 19755</strain>
    </source>
</reference>
<keyword evidence="4 5" id="KW-0472">Membrane</keyword>
<accession>A0ABQ6Q1Q0</accession>
<feature type="transmembrane region" description="Helical" evidence="5">
    <location>
        <begin position="175"/>
        <end position="194"/>
    </location>
</feature>
<dbReference type="EMBL" id="BTPE01000006">
    <property type="protein sequence ID" value="GMQ33811.1"/>
    <property type="molecule type" value="Genomic_DNA"/>
</dbReference>
<evidence type="ECO:0000256" key="2">
    <source>
        <dbReference type="ARBA" id="ARBA00022692"/>
    </source>
</evidence>
<keyword evidence="7" id="KW-0436">Ligase</keyword>
<feature type="transmembrane region" description="Helical" evidence="5">
    <location>
        <begin position="456"/>
        <end position="476"/>
    </location>
</feature>
<feature type="transmembrane region" description="Helical" evidence="5">
    <location>
        <begin position="12"/>
        <end position="31"/>
    </location>
</feature>
<gene>
    <name evidence="7" type="ORF">Ataiwa_20830</name>
</gene>
<dbReference type="RefSeq" id="WP_338228647.1">
    <property type="nucleotide sequence ID" value="NZ_BTPE01000006.1"/>
</dbReference>
<comment type="caution">
    <text evidence="7">The sequence shown here is derived from an EMBL/GenBank/DDBJ whole genome shotgun (WGS) entry which is preliminary data.</text>
</comment>
<feature type="transmembrane region" description="Helical" evidence="5">
    <location>
        <begin position="122"/>
        <end position="140"/>
    </location>
</feature>
<evidence type="ECO:0000256" key="1">
    <source>
        <dbReference type="ARBA" id="ARBA00004141"/>
    </source>
</evidence>